<dbReference type="Pfam" id="PF00543">
    <property type="entry name" value="P-II"/>
    <property type="match status" value="1"/>
</dbReference>
<dbReference type="Proteomes" id="UP000094707">
    <property type="component" value="Chromosome I"/>
</dbReference>
<reference evidence="7 8" key="1">
    <citation type="submission" date="2016-08" db="EMBL/GenBank/DDBJ databases">
        <authorList>
            <person name="Seilhamer J.J."/>
        </authorList>
    </citation>
    <scope>NUCLEOTIDE SEQUENCE [LARGE SCALE GENOMIC DNA]</scope>
    <source>
        <strain evidence="7">Buetzberg</strain>
    </source>
</reference>
<accession>A0A1D3L3I7</accession>
<dbReference type="PANTHER" id="PTHR30115">
    <property type="entry name" value="NITROGEN REGULATORY PROTEIN P-II"/>
    <property type="match status" value="1"/>
</dbReference>
<sequence length="118" mass="12981">MGEMVAMKEITAIIRPDRLEIVKSALEEIHCHGMTVAEVKGRGRQLGVTESYRGSDYRIDLLPKTRLEIIVSDEDVDKVVDTIVKTAQTGDIGDGKIFISPVENVVRIRTGESGDKAV</sequence>
<comment type="similarity">
    <text evidence="6">Belongs to the P(II) protein family.</text>
</comment>
<dbReference type="InterPro" id="IPR015867">
    <property type="entry name" value="N-reg_PII/ATP_PRibTrfase_C"/>
</dbReference>
<dbReference type="KEGG" id="mcub:MCBB_1657"/>
<dbReference type="EMBL" id="LT607756">
    <property type="protein sequence ID" value="SCG86212.1"/>
    <property type="molecule type" value="Genomic_DNA"/>
</dbReference>
<comment type="function">
    <text evidence="1">Could be involved in the regulation of nitrogen fixation.</text>
</comment>
<dbReference type="GO" id="GO:0030234">
    <property type="term" value="F:enzyme regulator activity"/>
    <property type="evidence" value="ECO:0007669"/>
    <property type="project" value="InterPro"/>
</dbReference>
<dbReference type="PRINTS" id="PR00340">
    <property type="entry name" value="PIIGLNB"/>
</dbReference>
<protein>
    <submittedName>
        <fullName evidence="7">Nitrogen regulatory protein P-II 2</fullName>
    </submittedName>
</protein>
<name>A0A1D3L3I7_9EURY</name>
<organism evidence="7 8">
    <name type="scientific">Methanobacterium congolense</name>
    <dbReference type="NCBI Taxonomy" id="118062"/>
    <lineage>
        <taxon>Archaea</taxon>
        <taxon>Methanobacteriati</taxon>
        <taxon>Methanobacteriota</taxon>
        <taxon>Methanomada group</taxon>
        <taxon>Methanobacteria</taxon>
        <taxon>Methanobacteriales</taxon>
        <taxon>Methanobacteriaceae</taxon>
        <taxon>Methanobacterium</taxon>
    </lineage>
</organism>
<gene>
    <name evidence="7" type="ORF">MCBB_1657</name>
</gene>
<dbReference type="PATRIC" id="fig|129848.4.peg.1697"/>
<dbReference type="Gene3D" id="3.30.70.120">
    <property type="match status" value="1"/>
</dbReference>
<dbReference type="GO" id="GO:0005829">
    <property type="term" value="C:cytosol"/>
    <property type="evidence" value="ECO:0007669"/>
    <property type="project" value="TreeGrafter"/>
</dbReference>
<evidence type="ECO:0000313" key="8">
    <source>
        <dbReference type="Proteomes" id="UP000094707"/>
    </source>
</evidence>
<dbReference type="STRING" id="118062.MCBB_1657"/>
<dbReference type="PROSITE" id="PS00638">
    <property type="entry name" value="PII_GLNB_CTER"/>
    <property type="match status" value="1"/>
</dbReference>
<evidence type="ECO:0000256" key="4">
    <source>
        <dbReference type="ARBA" id="ARBA00023231"/>
    </source>
</evidence>
<keyword evidence="2" id="KW-0805">Transcription regulation</keyword>
<dbReference type="InterPro" id="IPR011322">
    <property type="entry name" value="N-reg_PII-like_a/b"/>
</dbReference>
<dbReference type="InterPro" id="IPR002187">
    <property type="entry name" value="N-reg_PII"/>
</dbReference>
<dbReference type="PANTHER" id="PTHR30115:SF11">
    <property type="entry name" value="NITROGEN REGULATORY PROTEIN P-II HOMOLOG"/>
    <property type="match status" value="1"/>
</dbReference>
<dbReference type="InterPro" id="IPR017918">
    <property type="entry name" value="N-reg_PII_CS"/>
</dbReference>
<evidence type="ECO:0000256" key="6">
    <source>
        <dbReference type="RuleBase" id="RU003936"/>
    </source>
</evidence>
<dbReference type="GO" id="GO:0005524">
    <property type="term" value="F:ATP binding"/>
    <property type="evidence" value="ECO:0007669"/>
    <property type="project" value="TreeGrafter"/>
</dbReference>
<evidence type="ECO:0000256" key="5">
    <source>
        <dbReference type="PIRSR" id="PIRSR602187-50"/>
    </source>
</evidence>
<proteinExistence type="inferred from homology"/>
<keyword evidence="5" id="KW-0597">Phosphoprotein</keyword>
<dbReference type="SUPFAM" id="SSF54913">
    <property type="entry name" value="GlnB-like"/>
    <property type="match status" value="1"/>
</dbReference>
<dbReference type="AlphaFoldDB" id="A0A1D3L3I7"/>
<evidence type="ECO:0000313" key="7">
    <source>
        <dbReference type="EMBL" id="SCG86212.1"/>
    </source>
</evidence>
<dbReference type="PROSITE" id="PS51343">
    <property type="entry name" value="PII_GLNB_DOM"/>
    <property type="match status" value="1"/>
</dbReference>
<keyword evidence="4" id="KW-0535">Nitrogen fixation</keyword>
<feature type="modified residue" description="O-UMP-tyrosine" evidence="5">
    <location>
        <position position="57"/>
    </location>
</feature>
<evidence type="ECO:0000256" key="2">
    <source>
        <dbReference type="ARBA" id="ARBA00023015"/>
    </source>
</evidence>
<evidence type="ECO:0000256" key="1">
    <source>
        <dbReference type="ARBA" id="ARBA00002440"/>
    </source>
</evidence>
<evidence type="ECO:0000256" key="3">
    <source>
        <dbReference type="ARBA" id="ARBA00023163"/>
    </source>
</evidence>
<keyword evidence="8" id="KW-1185">Reference proteome</keyword>
<dbReference type="GO" id="GO:0006808">
    <property type="term" value="P:regulation of nitrogen utilization"/>
    <property type="evidence" value="ECO:0007669"/>
    <property type="project" value="InterPro"/>
</dbReference>
<keyword evidence="3" id="KW-0804">Transcription</keyword>
<dbReference type="SMART" id="SM00938">
    <property type="entry name" value="P-II"/>
    <property type="match status" value="1"/>
</dbReference>